<proteinExistence type="predicted"/>
<dbReference type="SUPFAM" id="SSF51905">
    <property type="entry name" value="FAD/NAD(P)-binding domain"/>
    <property type="match status" value="1"/>
</dbReference>
<dbReference type="AlphaFoldDB" id="A0A1J4N8K6"/>
<dbReference type="PRINTS" id="PR00420">
    <property type="entry name" value="RNGMNOXGNASE"/>
</dbReference>
<gene>
    <name evidence="2" type="ORF">UG56_009395</name>
</gene>
<dbReference type="PANTHER" id="PTHR46865">
    <property type="entry name" value="OXIDOREDUCTASE-RELATED"/>
    <property type="match status" value="1"/>
</dbReference>
<feature type="domain" description="FAD-binding" evidence="1">
    <location>
        <begin position="6"/>
        <end position="320"/>
    </location>
</feature>
<protein>
    <submittedName>
        <fullName evidence="2">FAD-dependent oxidoreductase</fullName>
    </submittedName>
</protein>
<evidence type="ECO:0000259" key="1">
    <source>
        <dbReference type="Pfam" id="PF01494"/>
    </source>
</evidence>
<dbReference type="STRING" id="1844.UG56_009395"/>
<dbReference type="EMBL" id="JZDQ02000011">
    <property type="protein sequence ID" value="OIJ26984.1"/>
    <property type="molecule type" value="Genomic_DNA"/>
</dbReference>
<dbReference type="Pfam" id="PF01494">
    <property type="entry name" value="FAD_binding_3"/>
    <property type="match status" value="1"/>
</dbReference>
<evidence type="ECO:0000313" key="2">
    <source>
        <dbReference type="EMBL" id="OIJ26984.1"/>
    </source>
</evidence>
<organism evidence="2 3">
    <name type="scientific">Nocardioides luteus</name>
    <dbReference type="NCBI Taxonomy" id="1844"/>
    <lineage>
        <taxon>Bacteria</taxon>
        <taxon>Bacillati</taxon>
        <taxon>Actinomycetota</taxon>
        <taxon>Actinomycetes</taxon>
        <taxon>Propionibacteriales</taxon>
        <taxon>Nocardioidaceae</taxon>
        <taxon>Nocardioides</taxon>
    </lineage>
</organism>
<name>A0A1J4N8K6_9ACTN</name>
<dbReference type="InterPro" id="IPR051704">
    <property type="entry name" value="FAD_aromatic-hydroxylase"/>
</dbReference>
<dbReference type="InterPro" id="IPR002938">
    <property type="entry name" value="FAD-bd"/>
</dbReference>
<keyword evidence="3" id="KW-1185">Reference proteome</keyword>
<comment type="caution">
    <text evidence="2">The sequence shown here is derived from an EMBL/GenBank/DDBJ whole genome shotgun (WGS) entry which is preliminary data.</text>
</comment>
<reference evidence="2" key="1">
    <citation type="submission" date="2016-10" db="EMBL/GenBank/DDBJ databases">
        <title>Draft Genome Sequence of Nocardioides luteus Strain BAFB, an Alkane-Degrading Bacterium Isolated from JP-7 Polluted Soil.</title>
        <authorList>
            <person name="Brown L."/>
            <person name="Ruiz O.N."/>
            <person name="Gunasekera T."/>
        </authorList>
    </citation>
    <scope>NUCLEOTIDE SEQUENCE [LARGE SCALE GENOMIC DNA]</scope>
    <source>
        <strain evidence="2">BAFB</strain>
    </source>
</reference>
<dbReference type="Gene3D" id="3.50.50.60">
    <property type="entry name" value="FAD/NAD(P)-binding domain"/>
    <property type="match status" value="1"/>
</dbReference>
<dbReference type="OrthoDB" id="3212532at2"/>
<accession>A0A1J4N8K6</accession>
<evidence type="ECO:0000313" key="3">
    <source>
        <dbReference type="Proteomes" id="UP000033772"/>
    </source>
</evidence>
<dbReference type="RefSeq" id="WP_045550422.1">
    <property type="nucleotide sequence ID" value="NZ_JZDQ02000011.1"/>
</dbReference>
<sequence length="399" mass="44075">MTTPRALIVGMGIAGLATAMRLREIGWEPVIVERAPDRRAAGYFVGLFETGRATAQRMGVLDAIGNRTDRDGMTYNVDRSGTKRRPGMGYGDLPGEPRLILRGDIESALYDQVAGTTEIRYGTSPVTIDEHVDGVQVTLRSEAGETTERFDLVVGADGLRSTVRRLVFGPDEEHLRPLNHIIGVALLERQVPGFRPSDGLILTEEGRSVWVFGFADHTPTVMFSYRTDDENAQFRGRPIDRIRAAFGPEPGPILEHLFDQFEAAEDSLFDSVHQVVMPSWHTDRVVLVGDAAWCLTLYSGMGASTAISGADLLGTTLARNPGNTARALREWEQRLRPFIEVQQRSGRTDGLAMFVPQNRRDLMMRNAMSLISSNKVTKNAFRSMLAGRFKEKSVDVAAP</sequence>
<dbReference type="PANTHER" id="PTHR46865:SF8">
    <property type="entry name" value="POSSIBLE OXIDOREDUCTASE"/>
    <property type="match status" value="1"/>
</dbReference>
<dbReference type="Proteomes" id="UP000033772">
    <property type="component" value="Unassembled WGS sequence"/>
</dbReference>
<dbReference type="InterPro" id="IPR036188">
    <property type="entry name" value="FAD/NAD-bd_sf"/>
</dbReference>
<dbReference type="GO" id="GO:0071949">
    <property type="term" value="F:FAD binding"/>
    <property type="evidence" value="ECO:0007669"/>
    <property type="project" value="InterPro"/>
</dbReference>
<dbReference type="Gene3D" id="3.30.9.10">
    <property type="entry name" value="D-Amino Acid Oxidase, subunit A, domain 2"/>
    <property type="match status" value="1"/>
</dbReference>